<dbReference type="EMBL" id="SSNY01000001">
    <property type="protein sequence ID" value="THF60112.1"/>
    <property type="molecule type" value="Genomic_DNA"/>
</dbReference>
<dbReference type="Pfam" id="PF06803">
    <property type="entry name" value="DUF1232"/>
    <property type="match status" value="1"/>
</dbReference>
<dbReference type="Proteomes" id="UP000306441">
    <property type="component" value="Unassembled WGS sequence"/>
</dbReference>
<feature type="transmembrane region" description="Helical" evidence="5">
    <location>
        <begin position="30"/>
        <end position="50"/>
    </location>
</feature>
<evidence type="ECO:0000259" key="6">
    <source>
        <dbReference type="Pfam" id="PF06803"/>
    </source>
</evidence>
<organism evidence="7 8">
    <name type="scientific">Ollibium composti</name>
    <dbReference type="NCBI Taxonomy" id="2675109"/>
    <lineage>
        <taxon>Bacteria</taxon>
        <taxon>Pseudomonadati</taxon>
        <taxon>Pseudomonadota</taxon>
        <taxon>Alphaproteobacteria</taxon>
        <taxon>Hyphomicrobiales</taxon>
        <taxon>Phyllobacteriaceae</taxon>
        <taxon>Ollibium</taxon>
    </lineage>
</organism>
<evidence type="ECO:0000256" key="2">
    <source>
        <dbReference type="ARBA" id="ARBA00022692"/>
    </source>
</evidence>
<comment type="caution">
    <text evidence="7">The sequence shown here is derived from an EMBL/GenBank/DDBJ whole genome shotgun (WGS) entry which is preliminary data.</text>
</comment>
<feature type="transmembrane region" description="Helical" evidence="5">
    <location>
        <begin position="97"/>
        <end position="121"/>
    </location>
</feature>
<keyword evidence="4 5" id="KW-0472">Membrane</keyword>
<name>A0ABY2QE26_9HYPH</name>
<reference evidence="7 8" key="1">
    <citation type="submission" date="2019-04" db="EMBL/GenBank/DDBJ databases">
        <title>Mesorhizobium composti sp. nov., isolated from compost.</title>
        <authorList>
            <person name="Lin S.-Y."/>
            <person name="Hameed A."/>
            <person name="Hsieh Y.-T."/>
            <person name="Young C.-C."/>
        </authorList>
    </citation>
    <scope>NUCLEOTIDE SEQUENCE [LARGE SCALE GENOMIC DNA]</scope>
    <source>
        <strain evidence="7 8">CC-YTH430</strain>
    </source>
</reference>
<keyword evidence="8" id="KW-1185">Reference proteome</keyword>
<evidence type="ECO:0000256" key="3">
    <source>
        <dbReference type="ARBA" id="ARBA00022989"/>
    </source>
</evidence>
<evidence type="ECO:0000256" key="4">
    <source>
        <dbReference type="ARBA" id="ARBA00023136"/>
    </source>
</evidence>
<feature type="domain" description="DUF1232" evidence="6">
    <location>
        <begin position="32"/>
        <end position="68"/>
    </location>
</feature>
<keyword evidence="3 5" id="KW-1133">Transmembrane helix</keyword>
<evidence type="ECO:0000313" key="7">
    <source>
        <dbReference type="EMBL" id="THF60112.1"/>
    </source>
</evidence>
<comment type="subcellular location">
    <subcellularLocation>
        <location evidence="1">Endomembrane system</location>
        <topology evidence="1">Multi-pass membrane protein</topology>
    </subcellularLocation>
</comment>
<gene>
    <name evidence="7" type="ORF">E6C48_01765</name>
</gene>
<accession>A0ABY2QE26</accession>
<protein>
    <submittedName>
        <fullName evidence="7">DUF1232 domain-containing protein</fullName>
    </submittedName>
</protein>
<dbReference type="InterPro" id="IPR010652">
    <property type="entry name" value="DUF1232"/>
</dbReference>
<evidence type="ECO:0000256" key="5">
    <source>
        <dbReference type="SAM" id="Phobius"/>
    </source>
</evidence>
<proteinExistence type="predicted"/>
<sequence>MRDGLKSWARSVKRDVHAIYLAARDPRTPWYAKALALFVAGYALSPIDLIPDFIPVLGYLDDAIIVPLGVLLVIRMIPPDVMAEKRVEAAVALDRPVSRTAATVIVALWIAAVALAAWGGYRYPSAR</sequence>
<evidence type="ECO:0000313" key="8">
    <source>
        <dbReference type="Proteomes" id="UP000306441"/>
    </source>
</evidence>
<keyword evidence="2 5" id="KW-0812">Transmembrane</keyword>
<evidence type="ECO:0000256" key="1">
    <source>
        <dbReference type="ARBA" id="ARBA00004127"/>
    </source>
</evidence>